<dbReference type="EMBL" id="BSRA01000008">
    <property type="protein sequence ID" value="GLV13945.1"/>
    <property type="molecule type" value="Genomic_DNA"/>
</dbReference>
<reference evidence="1" key="1">
    <citation type="submission" date="2023-02" db="EMBL/GenBank/DDBJ databases">
        <title>Proposal of a novel subspecies: Alicyclobacillus hesperidum subspecies aegle.</title>
        <authorList>
            <person name="Goto K."/>
            <person name="Fujii T."/>
            <person name="Yasui K."/>
            <person name="Mochida K."/>
            <person name="Kato-Tanaka Y."/>
            <person name="Morohoshi S."/>
            <person name="An S.Y."/>
            <person name="Kasai H."/>
            <person name="Yokota A."/>
        </authorList>
    </citation>
    <scope>NUCLEOTIDE SEQUENCE</scope>
    <source>
        <strain evidence="1">DSM 12766</strain>
    </source>
</reference>
<gene>
    <name evidence="1" type="ORF">Heshes_16290</name>
</gene>
<dbReference type="SUPFAM" id="SSF52540">
    <property type="entry name" value="P-loop containing nucleoside triphosphate hydrolases"/>
    <property type="match status" value="1"/>
</dbReference>
<dbReference type="InterPro" id="IPR027417">
    <property type="entry name" value="P-loop_NTPase"/>
</dbReference>
<proteinExistence type="predicted"/>
<sequence>MRVAAAGDTTNGSLVGLPEPLMTSLTARSLLHAVLLVGTPTDTARAAGFVARHLLCERPADAPCGTCRACVQMAASAHPDFLEVGAEGLKTADVEAVQDWLATKAHGGRKVYILYGVDHMTGVAANRMLKTLEEPEPHVYAIMTAKSRQNVLSTIRSRAFAYDLAPAGPYTSTDPAAAEQLHSLLHATEDPSFDGFVDQMIKWTKMWLVERAPAWTLAAAWQSLSEQLPAEDSLLLLAEWLREVLNVRANMPCGRFQDWEQAILRIAPILEIHQWAEAIEIVLECRLRLQSHVVALLNFEQMCIRLREVSS</sequence>
<evidence type="ECO:0000313" key="2">
    <source>
        <dbReference type="Proteomes" id="UP001157137"/>
    </source>
</evidence>
<evidence type="ECO:0000313" key="1">
    <source>
        <dbReference type="EMBL" id="GLV13945.1"/>
    </source>
</evidence>
<dbReference type="AlphaFoldDB" id="A0AA37TXE5"/>
<dbReference type="Pfam" id="PF13177">
    <property type="entry name" value="DNA_pol3_delta2"/>
    <property type="match status" value="1"/>
</dbReference>
<organism evidence="1 2">
    <name type="scientific">Alicyclobacillus hesperidum</name>
    <dbReference type="NCBI Taxonomy" id="89784"/>
    <lineage>
        <taxon>Bacteria</taxon>
        <taxon>Bacillati</taxon>
        <taxon>Bacillota</taxon>
        <taxon>Bacilli</taxon>
        <taxon>Bacillales</taxon>
        <taxon>Alicyclobacillaceae</taxon>
        <taxon>Alicyclobacillus</taxon>
    </lineage>
</organism>
<dbReference type="Gene3D" id="3.40.50.300">
    <property type="entry name" value="P-loop containing nucleotide triphosphate hydrolases"/>
    <property type="match status" value="1"/>
</dbReference>
<evidence type="ECO:0008006" key="3">
    <source>
        <dbReference type="Google" id="ProtNLM"/>
    </source>
</evidence>
<accession>A0AA37TXE5</accession>
<protein>
    <recommendedName>
        <fullName evidence="3">DNA polymerase-3 subunit delta</fullName>
    </recommendedName>
</protein>
<name>A0AA37TXE5_9BACL</name>
<dbReference type="Proteomes" id="UP001157137">
    <property type="component" value="Unassembled WGS sequence"/>
</dbReference>
<comment type="caution">
    <text evidence="1">The sequence shown here is derived from an EMBL/GenBank/DDBJ whole genome shotgun (WGS) entry which is preliminary data.</text>
</comment>